<feature type="transmembrane region" description="Helical" evidence="1">
    <location>
        <begin position="7"/>
        <end position="26"/>
    </location>
</feature>
<reference evidence="2 3" key="1">
    <citation type="submission" date="2020-05" db="EMBL/GenBank/DDBJ databases">
        <title>Distinct polysaccharide utilization as determinants for interspecies competition between intestinal Prevotella spp.</title>
        <authorList>
            <person name="Galvez E.J.C."/>
            <person name="Iljazovic A."/>
            <person name="Strowig T."/>
        </authorList>
    </citation>
    <scope>NUCLEOTIDE SEQUENCE [LARGE SCALE GENOMIC DNA]</scope>
    <source>
        <strain evidence="2 3">PMUR</strain>
    </source>
</reference>
<feature type="transmembrane region" description="Helical" evidence="1">
    <location>
        <begin position="101"/>
        <end position="121"/>
    </location>
</feature>
<dbReference type="InterPro" id="IPR038770">
    <property type="entry name" value="Na+/solute_symporter_sf"/>
</dbReference>
<keyword evidence="1" id="KW-0472">Membrane</keyword>
<feature type="transmembrane region" description="Helical" evidence="1">
    <location>
        <begin position="72"/>
        <end position="95"/>
    </location>
</feature>
<gene>
    <name evidence="2" type="ORF">HPS56_12030</name>
</gene>
<keyword evidence="1" id="KW-0812">Transmembrane</keyword>
<feature type="transmembrane region" description="Helical" evidence="1">
    <location>
        <begin position="231"/>
        <end position="253"/>
    </location>
</feature>
<feature type="transmembrane region" description="Helical" evidence="1">
    <location>
        <begin position="133"/>
        <end position="154"/>
    </location>
</feature>
<dbReference type="Gene3D" id="1.20.1530.20">
    <property type="match status" value="1"/>
</dbReference>
<feature type="transmembrane region" description="Helical" evidence="1">
    <location>
        <begin position="160"/>
        <end position="186"/>
    </location>
</feature>
<protein>
    <submittedName>
        <fullName evidence="2">Transporter</fullName>
    </submittedName>
</protein>
<name>A0ABX2ASP8_9BACT</name>
<feature type="transmembrane region" description="Helical" evidence="1">
    <location>
        <begin position="274"/>
        <end position="299"/>
    </location>
</feature>
<feature type="transmembrane region" description="Helical" evidence="1">
    <location>
        <begin position="206"/>
        <end position="225"/>
    </location>
</feature>
<evidence type="ECO:0000256" key="1">
    <source>
        <dbReference type="SAM" id="Phobius"/>
    </source>
</evidence>
<feature type="transmembrane region" description="Helical" evidence="1">
    <location>
        <begin position="38"/>
        <end position="60"/>
    </location>
</feature>
<keyword evidence="1" id="KW-1133">Transmembrane helix</keyword>
<accession>A0ABX2ASP8</accession>
<sequence length="318" mass="35051">MKLLKFIKDWILIFAIISGVAGYFAYVNIPCLDSTRKTALATVELIQPMLIFSMLFLTFCKINPKKLKLCEWHWWLLAFQSGIFLVLGAIVMTMPRNGMRIILEGAMICFICPVATAGAVVTKKLGGNAAHITTYTILINLVAATIIPAVIPFVHPQPAMSALGASALILGKVFPLLLFPLLLALLIRKALPRLHFTLSHYQGLAFYLWVVALTLATAVTTRFIVHSHVPLSVELGLVGVALVSCILQFMTGWKIGRIYGDKVTAGQSLGQKNTVLAIWIGYTFFTPITSVAGGFYSIFHNVINSYQLYMHANRNKHA</sequence>
<evidence type="ECO:0000313" key="2">
    <source>
        <dbReference type="EMBL" id="NPD93052.1"/>
    </source>
</evidence>
<comment type="caution">
    <text evidence="2">The sequence shown here is derived from an EMBL/GenBank/DDBJ whole genome shotgun (WGS) entry which is preliminary data.</text>
</comment>
<evidence type="ECO:0000313" key="3">
    <source>
        <dbReference type="Proteomes" id="UP000714420"/>
    </source>
</evidence>
<proteinExistence type="predicted"/>
<dbReference type="RefSeq" id="WP_172276968.1">
    <property type="nucleotide sequence ID" value="NZ_CASGMU010000025.1"/>
</dbReference>
<dbReference type="Proteomes" id="UP000714420">
    <property type="component" value="Unassembled WGS sequence"/>
</dbReference>
<keyword evidence="3" id="KW-1185">Reference proteome</keyword>
<organism evidence="2 3">
    <name type="scientific">Xylanibacter muris</name>
    <dbReference type="NCBI Taxonomy" id="2736290"/>
    <lineage>
        <taxon>Bacteria</taxon>
        <taxon>Pseudomonadati</taxon>
        <taxon>Bacteroidota</taxon>
        <taxon>Bacteroidia</taxon>
        <taxon>Bacteroidales</taxon>
        <taxon>Prevotellaceae</taxon>
        <taxon>Xylanibacter</taxon>
    </lineage>
</organism>
<dbReference type="EMBL" id="JABKKF010000015">
    <property type="protein sequence ID" value="NPD93052.1"/>
    <property type="molecule type" value="Genomic_DNA"/>
</dbReference>